<dbReference type="GO" id="GO:0022857">
    <property type="term" value="F:transmembrane transporter activity"/>
    <property type="evidence" value="ECO:0007669"/>
    <property type="project" value="InterPro"/>
</dbReference>
<feature type="transmembrane region" description="Helical" evidence="6">
    <location>
        <begin position="197"/>
        <end position="215"/>
    </location>
</feature>
<keyword evidence="4 6" id="KW-1133">Transmembrane helix</keyword>
<dbReference type="PIRSF" id="PIRSF006060">
    <property type="entry name" value="AA_transporter"/>
    <property type="match status" value="1"/>
</dbReference>
<dbReference type="Pfam" id="PF13520">
    <property type="entry name" value="AA_permease_2"/>
    <property type="match status" value="1"/>
</dbReference>
<evidence type="ECO:0000256" key="2">
    <source>
        <dbReference type="ARBA" id="ARBA00022448"/>
    </source>
</evidence>
<comment type="caution">
    <text evidence="7">The sequence shown here is derived from an EMBL/GenBank/DDBJ whole genome shotgun (WGS) entry which is preliminary data.</text>
</comment>
<evidence type="ECO:0000256" key="6">
    <source>
        <dbReference type="SAM" id="Phobius"/>
    </source>
</evidence>
<dbReference type="OrthoDB" id="4476201at2759"/>
<proteinExistence type="predicted"/>
<feature type="transmembrane region" description="Helical" evidence="6">
    <location>
        <begin position="438"/>
        <end position="462"/>
    </location>
</feature>
<dbReference type="AlphaFoldDB" id="A0A8H7XPE9"/>
<dbReference type="PROSITE" id="PS00218">
    <property type="entry name" value="AMINO_ACID_PERMEASE_1"/>
    <property type="match status" value="1"/>
</dbReference>
<keyword evidence="2" id="KW-0813">Transport</keyword>
<evidence type="ECO:0000256" key="3">
    <source>
        <dbReference type="ARBA" id="ARBA00022692"/>
    </source>
</evidence>
<feature type="transmembrane region" description="Helical" evidence="6">
    <location>
        <begin position="378"/>
        <end position="398"/>
    </location>
</feature>
<evidence type="ECO:0000256" key="1">
    <source>
        <dbReference type="ARBA" id="ARBA00004141"/>
    </source>
</evidence>
<dbReference type="GO" id="GO:0016020">
    <property type="term" value="C:membrane"/>
    <property type="evidence" value="ECO:0007669"/>
    <property type="project" value="UniProtKB-SubCell"/>
</dbReference>
<keyword evidence="5 6" id="KW-0472">Membrane</keyword>
<feature type="transmembrane region" description="Helical" evidence="6">
    <location>
        <begin position="268"/>
        <end position="291"/>
    </location>
</feature>
<gene>
    <name evidence="7" type="ORF">JR316_011766</name>
</gene>
<dbReference type="PANTHER" id="PTHR45649:SF6">
    <property type="entry name" value="GABA-SPECIFIC PERMEASE"/>
    <property type="match status" value="1"/>
</dbReference>
<dbReference type="EMBL" id="JAFIQS010000015">
    <property type="protein sequence ID" value="KAG5163419.1"/>
    <property type="molecule type" value="Genomic_DNA"/>
</dbReference>
<evidence type="ECO:0000256" key="4">
    <source>
        <dbReference type="ARBA" id="ARBA00022989"/>
    </source>
</evidence>
<evidence type="ECO:0000256" key="5">
    <source>
        <dbReference type="ARBA" id="ARBA00023136"/>
    </source>
</evidence>
<evidence type="ECO:0008006" key="8">
    <source>
        <dbReference type="Google" id="ProtNLM"/>
    </source>
</evidence>
<feature type="transmembrane region" description="Helical" evidence="6">
    <location>
        <begin position="404"/>
        <end position="426"/>
    </location>
</feature>
<dbReference type="PANTHER" id="PTHR45649">
    <property type="entry name" value="AMINO-ACID PERMEASE BAT1"/>
    <property type="match status" value="1"/>
</dbReference>
<dbReference type="InterPro" id="IPR002293">
    <property type="entry name" value="AA/rel_permease1"/>
</dbReference>
<sequence length="538" mass="57493">MPSLAVVNGSASGLKDDTTQRDEALLASLGYKQELRRTFKPFELFGLAFSIIGLLPSMASVLFFAIPNGGGPAMVWGWMVASLFVVLIGIAIAELASAAPTSGGLYFWTHSLSSPRWKNVLCWTVGYSNTLGNISGVAGINWGCSVQIMAAASIGSNGTFTATPAQLFGLYAAITVSHAVICCFGTTLLARLQNLYIVLNILLCLAIIIGLPAATPTEFRNPAKTALWDFSNLHGYPNGFAFILSFMAPLWTIGGFDSAVHISEEASNAAIAVPWAIVSAIAISGILGWAINMSLAFCMGRDLLSLVNSDQPMAAIFFNSFGHKTTLVIWSFVVIVQYMMGTSMLLSASRQTFAFSRDSALPFSKWLYRVNGYTKAPVNTVLFAAGSAIALGLLAFAGSQATNALFSLGVIALYYAFTVPICARFLGKNNFKPGPFYCGILSVPISVTAIIFMTFMIIVFLFPTTPQTNVGEMNYAVAFFGGVMVLCLIYYYFPVFGGINWFTGPRANVGSLPDSGSTGSFDEEKKGGTMQTVEVINS</sequence>
<feature type="transmembrane region" description="Helical" evidence="6">
    <location>
        <begin position="73"/>
        <end position="93"/>
    </location>
</feature>
<feature type="transmembrane region" description="Helical" evidence="6">
    <location>
        <begin position="327"/>
        <end position="348"/>
    </location>
</feature>
<protein>
    <recommendedName>
        <fullName evidence="8">Amino acid transporter</fullName>
    </recommendedName>
</protein>
<feature type="transmembrane region" description="Helical" evidence="6">
    <location>
        <begin position="474"/>
        <end position="493"/>
    </location>
</feature>
<name>A0A8H7XPE9_PSICU</name>
<feature type="transmembrane region" description="Helical" evidence="6">
    <location>
        <begin position="44"/>
        <end position="66"/>
    </location>
</feature>
<dbReference type="InterPro" id="IPR004840">
    <property type="entry name" value="Amino_acid_permease_CS"/>
</dbReference>
<feature type="transmembrane region" description="Helical" evidence="6">
    <location>
        <begin position="168"/>
        <end position="190"/>
    </location>
</feature>
<comment type="subcellular location">
    <subcellularLocation>
        <location evidence="1">Membrane</location>
        <topology evidence="1">Multi-pass membrane protein</topology>
    </subcellularLocation>
</comment>
<dbReference type="GO" id="GO:0006865">
    <property type="term" value="P:amino acid transport"/>
    <property type="evidence" value="ECO:0007669"/>
    <property type="project" value="InterPro"/>
</dbReference>
<evidence type="ECO:0000313" key="7">
    <source>
        <dbReference type="EMBL" id="KAG5163419.1"/>
    </source>
</evidence>
<keyword evidence="3 6" id="KW-0812">Transmembrane</keyword>
<reference evidence="7" key="1">
    <citation type="submission" date="2021-02" db="EMBL/GenBank/DDBJ databases">
        <title>Psilocybe cubensis genome.</title>
        <authorList>
            <person name="Mckernan K.J."/>
            <person name="Crawford S."/>
            <person name="Trippe A."/>
            <person name="Kane L.T."/>
            <person name="Mclaughlin S."/>
        </authorList>
    </citation>
    <scope>NUCLEOTIDE SEQUENCE [LARGE SCALE GENOMIC DNA]</scope>
    <source>
        <strain evidence="7">MGC-MH-2018</strain>
    </source>
</reference>
<feature type="transmembrane region" description="Helical" evidence="6">
    <location>
        <begin position="235"/>
        <end position="256"/>
    </location>
</feature>
<organism evidence="7">
    <name type="scientific">Psilocybe cubensis</name>
    <name type="common">Psychedelic mushroom</name>
    <name type="synonym">Stropharia cubensis</name>
    <dbReference type="NCBI Taxonomy" id="181762"/>
    <lineage>
        <taxon>Eukaryota</taxon>
        <taxon>Fungi</taxon>
        <taxon>Dikarya</taxon>
        <taxon>Basidiomycota</taxon>
        <taxon>Agaricomycotina</taxon>
        <taxon>Agaricomycetes</taxon>
        <taxon>Agaricomycetidae</taxon>
        <taxon>Agaricales</taxon>
        <taxon>Agaricineae</taxon>
        <taxon>Strophariaceae</taxon>
        <taxon>Psilocybe</taxon>
    </lineage>
</organism>
<accession>A0A8H7XPE9</accession>
<dbReference type="Gene3D" id="1.20.1740.10">
    <property type="entry name" value="Amino acid/polyamine transporter I"/>
    <property type="match status" value="1"/>
</dbReference>